<feature type="transmembrane region" description="Helical" evidence="1">
    <location>
        <begin position="444"/>
        <end position="462"/>
    </location>
</feature>
<feature type="transmembrane region" description="Helical" evidence="1">
    <location>
        <begin position="711"/>
        <end position="735"/>
    </location>
</feature>
<keyword evidence="1" id="KW-0812">Transmembrane</keyword>
<evidence type="ECO:0008006" key="4">
    <source>
        <dbReference type="Google" id="ProtNLM"/>
    </source>
</evidence>
<reference evidence="2 3" key="1">
    <citation type="journal article" date="2022" name="BMC Genomics">
        <title>Comparative genome analysis of mycobacteria focusing on tRNA and non-coding RNA.</title>
        <authorList>
            <person name="Behra P.R.K."/>
            <person name="Pettersson B.M.F."/>
            <person name="Ramesh M."/>
            <person name="Das S."/>
            <person name="Dasgupta S."/>
            <person name="Kirsebom L.A."/>
        </authorList>
    </citation>
    <scope>NUCLEOTIDE SEQUENCE [LARGE SCALE GENOMIC DNA]</scope>
    <source>
        <strain evidence="2 3">DSM 44078</strain>
    </source>
</reference>
<feature type="transmembrane region" description="Helical" evidence="1">
    <location>
        <begin position="343"/>
        <end position="361"/>
    </location>
</feature>
<evidence type="ECO:0000313" key="2">
    <source>
        <dbReference type="EMBL" id="MCV7229637.1"/>
    </source>
</evidence>
<sequence length="817" mass="88050">MVADDASFGTDTIGASRMQGGTGQAVWVLLAVQAIAVILQVISVSFAWHGASAFGNVLSCFGLGLTFASAVWALTHTRLDRSLRNAAVVCLGITTALQWRMNDPLLFRGYDEQLHMRTLNDIESSHGLFQPHPILAVSSRYPALESLTALFHEFGLPTMAAATAVVLLARLALVLALCAAVEHVTGSPRAGGLAVAAYSVSPQFVFFNSQFSYQTLSLPLALAAVAFIARARWAQNPVPLFCGATICLLAVAVTHHLTSWLTATFLVIWTLAERHSRSRRRVFCGAVVALLAGVIWAAIQWSLLRDYFGPMIDDVTSQLHGAGNRELFTETSREVKPLWQRGLLVYYAIAVTSAVAWLIFIRIRPILPYLRGTLAARRSGRKRSACPELPATLGGRHGGADDAEWDTLRWGPPTLLLIMVTAIPVLFAARVMPSLGEIGDRASSFLFLPFSLLIAAAGVNYRSGRHTHAERLTSTKKDLRARCATPVRLFAVALATAVFLGGYLLGSGSDWARLPGGYLPGADGRSIDAEALAATRWAHDRLPPGSRIGSDRVTSTLLASGAGLWPIIKDVGPALYREESWGQAQTDTVRDLRLRYLYVDRRIADQPPYVSGYFDERSPPLAITRAALAKFDSVPGIHEVYRHGPVSIYDLSELGIAEQRNGWVGGQTPTIGSPAQVLLGLLLGGVLALLRPSEIGCNSMRFVRSIYKAAGASLTYVCALAALCIASILMLLAGIWVGPMFFISAAVVMLMANPRWAGYLLKSGLARFRWTRFVATATVTLAVGTAIGFSAHEAAMAHQLSSAADTQCRIGACDAFR</sequence>
<comment type="caution">
    <text evidence="2">The sequence shown here is derived from an EMBL/GenBank/DDBJ whole genome shotgun (WGS) entry which is preliminary data.</text>
</comment>
<feature type="transmembrane region" description="Helical" evidence="1">
    <location>
        <begin position="82"/>
        <end position="101"/>
    </location>
</feature>
<feature type="transmembrane region" description="Helical" evidence="1">
    <location>
        <begin position="211"/>
        <end position="232"/>
    </location>
</feature>
<organism evidence="2 3">
    <name type="scientific">Mycolicibacterium komossense</name>
    <dbReference type="NCBI Taxonomy" id="1779"/>
    <lineage>
        <taxon>Bacteria</taxon>
        <taxon>Bacillati</taxon>
        <taxon>Actinomycetota</taxon>
        <taxon>Actinomycetes</taxon>
        <taxon>Mycobacteriales</taxon>
        <taxon>Mycobacteriaceae</taxon>
        <taxon>Mycolicibacterium</taxon>
    </lineage>
</organism>
<feature type="transmembrane region" description="Helical" evidence="1">
    <location>
        <begin position="773"/>
        <end position="791"/>
    </location>
</feature>
<feature type="transmembrane region" description="Helical" evidence="1">
    <location>
        <begin position="283"/>
        <end position="303"/>
    </location>
</feature>
<feature type="transmembrane region" description="Helical" evidence="1">
    <location>
        <begin position="483"/>
        <end position="505"/>
    </location>
</feature>
<keyword evidence="1" id="KW-0472">Membrane</keyword>
<dbReference type="Proteomes" id="UP001526201">
    <property type="component" value="Unassembled WGS sequence"/>
</dbReference>
<proteinExistence type="predicted"/>
<name>A0ABT3CJK0_9MYCO</name>
<accession>A0ABT3CJK0</accession>
<keyword evidence="1" id="KW-1133">Transmembrane helix</keyword>
<dbReference type="EMBL" id="JACKTY010000046">
    <property type="protein sequence ID" value="MCV7229637.1"/>
    <property type="molecule type" value="Genomic_DNA"/>
</dbReference>
<gene>
    <name evidence="2" type="ORF">H7J73_26870</name>
</gene>
<evidence type="ECO:0000256" key="1">
    <source>
        <dbReference type="SAM" id="Phobius"/>
    </source>
</evidence>
<feature type="transmembrane region" description="Helical" evidence="1">
    <location>
        <begin position="414"/>
        <end position="432"/>
    </location>
</feature>
<dbReference type="RefSeq" id="WP_264070898.1">
    <property type="nucleotide sequence ID" value="NZ_JACKTY010000046.1"/>
</dbReference>
<keyword evidence="3" id="KW-1185">Reference proteome</keyword>
<feature type="transmembrane region" description="Helical" evidence="1">
    <location>
        <begin position="159"/>
        <end position="181"/>
    </location>
</feature>
<feature type="transmembrane region" description="Helical" evidence="1">
    <location>
        <begin position="54"/>
        <end position="75"/>
    </location>
</feature>
<feature type="transmembrane region" description="Helical" evidence="1">
    <location>
        <begin position="741"/>
        <end position="761"/>
    </location>
</feature>
<feature type="transmembrane region" description="Helical" evidence="1">
    <location>
        <begin position="26"/>
        <end position="48"/>
    </location>
</feature>
<evidence type="ECO:0000313" key="3">
    <source>
        <dbReference type="Proteomes" id="UP001526201"/>
    </source>
</evidence>
<protein>
    <recommendedName>
        <fullName evidence="4">Glycosyltransferase RgtA/B/C/D-like domain-containing protein</fullName>
    </recommendedName>
</protein>
<feature type="transmembrane region" description="Helical" evidence="1">
    <location>
        <begin position="238"/>
        <end position="271"/>
    </location>
</feature>
<feature type="transmembrane region" description="Helical" evidence="1">
    <location>
        <begin position="671"/>
        <end position="690"/>
    </location>
</feature>